<dbReference type="GO" id="GO:0055085">
    <property type="term" value="P:transmembrane transport"/>
    <property type="evidence" value="ECO:0007669"/>
    <property type="project" value="InterPro"/>
</dbReference>
<keyword evidence="4 7" id="KW-0812">Transmembrane</keyword>
<dbReference type="Pfam" id="PF00528">
    <property type="entry name" value="BPD_transp_1"/>
    <property type="match status" value="1"/>
</dbReference>
<keyword evidence="3" id="KW-1003">Cell membrane</keyword>
<keyword evidence="2 7" id="KW-0813">Transport</keyword>
<proteinExistence type="inferred from homology"/>
<feature type="transmembrane region" description="Helical" evidence="7">
    <location>
        <begin position="108"/>
        <end position="129"/>
    </location>
</feature>
<evidence type="ECO:0000259" key="8">
    <source>
        <dbReference type="PROSITE" id="PS50928"/>
    </source>
</evidence>
<dbReference type="PANTHER" id="PTHR43744:SF12">
    <property type="entry name" value="ABC TRANSPORTER PERMEASE PROTEIN MG189-RELATED"/>
    <property type="match status" value="1"/>
</dbReference>
<evidence type="ECO:0000256" key="4">
    <source>
        <dbReference type="ARBA" id="ARBA00022692"/>
    </source>
</evidence>
<feature type="domain" description="ABC transmembrane type-1" evidence="8">
    <location>
        <begin position="73"/>
        <end position="270"/>
    </location>
</feature>
<dbReference type="PROSITE" id="PS50928">
    <property type="entry name" value="ABC_TM1"/>
    <property type="match status" value="1"/>
</dbReference>
<evidence type="ECO:0000256" key="1">
    <source>
        <dbReference type="ARBA" id="ARBA00004651"/>
    </source>
</evidence>
<evidence type="ECO:0000256" key="3">
    <source>
        <dbReference type="ARBA" id="ARBA00022475"/>
    </source>
</evidence>
<dbReference type="EMBL" id="SLUO01000008">
    <property type="protein sequence ID" value="TCL57576.1"/>
    <property type="molecule type" value="Genomic_DNA"/>
</dbReference>
<feature type="transmembrane region" description="Helical" evidence="7">
    <location>
        <begin position="17"/>
        <end position="38"/>
    </location>
</feature>
<evidence type="ECO:0000256" key="7">
    <source>
        <dbReference type="RuleBase" id="RU363032"/>
    </source>
</evidence>
<feature type="transmembrane region" description="Helical" evidence="7">
    <location>
        <begin position="149"/>
        <end position="170"/>
    </location>
</feature>
<dbReference type="Gene3D" id="1.10.3720.10">
    <property type="entry name" value="MetI-like"/>
    <property type="match status" value="1"/>
</dbReference>
<dbReference type="AlphaFoldDB" id="A0A4R1QUE1"/>
<evidence type="ECO:0000313" key="9">
    <source>
        <dbReference type="EMBL" id="TCL57576.1"/>
    </source>
</evidence>
<feature type="transmembrane region" description="Helical" evidence="7">
    <location>
        <begin position="191"/>
        <end position="216"/>
    </location>
</feature>
<dbReference type="GO" id="GO:0005886">
    <property type="term" value="C:plasma membrane"/>
    <property type="evidence" value="ECO:0007669"/>
    <property type="project" value="UniProtKB-SubCell"/>
</dbReference>
<keyword evidence="5 7" id="KW-1133">Transmembrane helix</keyword>
<reference evidence="9 10" key="1">
    <citation type="submission" date="2019-03" db="EMBL/GenBank/DDBJ databases">
        <title>Genomic Encyclopedia of Type Strains, Phase IV (KMG-IV): sequencing the most valuable type-strain genomes for metagenomic binning, comparative biology and taxonomic classification.</title>
        <authorList>
            <person name="Goeker M."/>
        </authorList>
    </citation>
    <scope>NUCLEOTIDE SEQUENCE [LARGE SCALE GENOMIC DNA]</scope>
    <source>
        <strain evidence="9 10">DSM 100556</strain>
    </source>
</reference>
<sequence length="284" mass="31987">MSGSYKLGKLGKMAGELLFLVICVFYLYPVFIVLINSFKNRAELYENVLALPNELNFKYYAEAMTKMNFTGAFINSFLVTAISITVIVVLSSMTAWMLVRSDGRFSRIIFMVFVSTMLIPFQTLMMPLMQTMGWIRDNLHIPMLNTLGGLIYMNVGFGASMAVFLYHGFVKSIPISLEEAATIDGCSKFGVFWKIVFPMLKPTTVTVMILDVIWIWNDYLLPSLVVSSKALRTIPLSTFSFFGQFTRQWNMAMAGLMLTIIPVIIFYLCAQKYIIKGVAAGAVK</sequence>
<keyword evidence="6 7" id="KW-0472">Membrane</keyword>
<dbReference type="STRING" id="1469948.GCA_000732725_02079"/>
<keyword evidence="10" id="KW-1185">Reference proteome</keyword>
<evidence type="ECO:0000256" key="2">
    <source>
        <dbReference type="ARBA" id="ARBA00022448"/>
    </source>
</evidence>
<comment type="similarity">
    <text evidence="7">Belongs to the binding-protein-dependent transport system permease family.</text>
</comment>
<feature type="transmembrane region" description="Helical" evidence="7">
    <location>
        <begin position="249"/>
        <end position="270"/>
    </location>
</feature>
<dbReference type="SUPFAM" id="SSF161098">
    <property type="entry name" value="MetI-like"/>
    <property type="match status" value="1"/>
</dbReference>
<comment type="caution">
    <text evidence="9">The sequence shown here is derived from an EMBL/GenBank/DDBJ whole genome shotgun (WGS) entry which is preliminary data.</text>
</comment>
<comment type="subcellular location">
    <subcellularLocation>
        <location evidence="1 7">Cell membrane</location>
        <topology evidence="1 7">Multi-pass membrane protein</topology>
    </subcellularLocation>
</comment>
<dbReference type="CDD" id="cd06261">
    <property type="entry name" value="TM_PBP2"/>
    <property type="match status" value="1"/>
</dbReference>
<organism evidence="9 10">
    <name type="scientific">Kineothrix alysoides</name>
    <dbReference type="NCBI Taxonomy" id="1469948"/>
    <lineage>
        <taxon>Bacteria</taxon>
        <taxon>Bacillati</taxon>
        <taxon>Bacillota</taxon>
        <taxon>Clostridia</taxon>
        <taxon>Lachnospirales</taxon>
        <taxon>Lachnospiraceae</taxon>
        <taxon>Kineothrix</taxon>
    </lineage>
</organism>
<gene>
    <name evidence="9" type="ORF">EDD76_108111</name>
</gene>
<dbReference type="PANTHER" id="PTHR43744">
    <property type="entry name" value="ABC TRANSPORTER PERMEASE PROTEIN MG189-RELATED-RELATED"/>
    <property type="match status" value="1"/>
</dbReference>
<accession>A0A4R1QUE1</accession>
<dbReference type="InterPro" id="IPR000515">
    <property type="entry name" value="MetI-like"/>
</dbReference>
<evidence type="ECO:0000256" key="5">
    <source>
        <dbReference type="ARBA" id="ARBA00022989"/>
    </source>
</evidence>
<dbReference type="Proteomes" id="UP000295718">
    <property type="component" value="Unassembled WGS sequence"/>
</dbReference>
<dbReference type="RefSeq" id="WP_051869393.1">
    <property type="nucleotide sequence ID" value="NZ_JPNB01000001.1"/>
</dbReference>
<feature type="transmembrane region" description="Helical" evidence="7">
    <location>
        <begin position="72"/>
        <end position="96"/>
    </location>
</feature>
<evidence type="ECO:0000256" key="6">
    <source>
        <dbReference type="ARBA" id="ARBA00023136"/>
    </source>
</evidence>
<dbReference type="InterPro" id="IPR035906">
    <property type="entry name" value="MetI-like_sf"/>
</dbReference>
<protein>
    <submittedName>
        <fullName evidence="9">Carbohydrate ABC transporter membrane protein 2 (CUT1 family)</fullName>
    </submittedName>
</protein>
<evidence type="ECO:0000313" key="10">
    <source>
        <dbReference type="Proteomes" id="UP000295718"/>
    </source>
</evidence>
<name>A0A4R1QUE1_9FIRM</name>